<dbReference type="AlphaFoldDB" id="A0A4Y3VKW5"/>
<dbReference type="Gene3D" id="3.60.15.10">
    <property type="entry name" value="Ribonuclease Z/Hydroxyacylglutathione hydrolase-like"/>
    <property type="match status" value="1"/>
</dbReference>
<dbReference type="InterPro" id="IPR001279">
    <property type="entry name" value="Metallo-B-lactamas"/>
</dbReference>
<dbReference type="EMBL" id="BJND01000022">
    <property type="protein sequence ID" value="GEC05676.1"/>
    <property type="molecule type" value="Genomic_DNA"/>
</dbReference>
<organism evidence="3 4">
    <name type="scientific">Streptomyces spinoverrucosus</name>
    <dbReference type="NCBI Taxonomy" id="284043"/>
    <lineage>
        <taxon>Bacteria</taxon>
        <taxon>Bacillati</taxon>
        <taxon>Actinomycetota</taxon>
        <taxon>Actinomycetes</taxon>
        <taxon>Kitasatosporales</taxon>
        <taxon>Streptomycetaceae</taxon>
        <taxon>Streptomyces</taxon>
    </lineage>
</organism>
<gene>
    <name evidence="3" type="ORF">SSP24_33310</name>
</gene>
<evidence type="ECO:0000259" key="2">
    <source>
        <dbReference type="Pfam" id="PF00753"/>
    </source>
</evidence>
<protein>
    <recommendedName>
        <fullName evidence="2">Metallo-beta-lactamase domain-containing protein</fullName>
    </recommendedName>
</protein>
<dbReference type="Proteomes" id="UP000317881">
    <property type="component" value="Unassembled WGS sequence"/>
</dbReference>
<dbReference type="Pfam" id="PF00753">
    <property type="entry name" value="Lactamase_B"/>
    <property type="match status" value="1"/>
</dbReference>
<dbReference type="InterPro" id="IPR036866">
    <property type="entry name" value="RibonucZ/Hydroxyglut_hydro"/>
</dbReference>
<keyword evidence="4" id="KW-1185">Reference proteome</keyword>
<evidence type="ECO:0000256" key="1">
    <source>
        <dbReference type="SAM" id="MobiDB-lite"/>
    </source>
</evidence>
<feature type="region of interest" description="Disordered" evidence="1">
    <location>
        <begin position="143"/>
        <end position="168"/>
    </location>
</feature>
<comment type="caution">
    <text evidence="3">The sequence shown here is derived from an EMBL/GenBank/DDBJ whole genome shotgun (WGS) entry which is preliminary data.</text>
</comment>
<feature type="domain" description="Metallo-beta-lactamase" evidence="2">
    <location>
        <begin position="57"/>
        <end position="131"/>
    </location>
</feature>
<dbReference type="SUPFAM" id="SSF56281">
    <property type="entry name" value="Metallo-hydrolase/oxidoreductase"/>
    <property type="match status" value="1"/>
</dbReference>
<reference evidence="3 4" key="1">
    <citation type="submission" date="2019-06" db="EMBL/GenBank/DDBJ databases">
        <title>Whole genome shotgun sequence of Streptomyces spinoverrucosus NBRC 14228.</title>
        <authorList>
            <person name="Hosoyama A."/>
            <person name="Uohara A."/>
            <person name="Ohji S."/>
            <person name="Ichikawa N."/>
        </authorList>
    </citation>
    <scope>NUCLEOTIDE SEQUENCE [LARGE SCALE GENOMIC DNA]</scope>
    <source>
        <strain evidence="3 4">NBRC 14228</strain>
    </source>
</reference>
<sequence length="168" mass="17810">MDRPAARLSDAAQWRRSPRAEIITSVAGAAGLCHEMGPEQLTALIHSGRKGAAAAYVARHFAHFDFTGITVMGPTRTLHGREDVKVGTVLMQLIDLGAGHSPGNVAVHVPDEDVVFAGDALFSGVHMVVVRVVERLHPGVPDAVGHGRGRVRAGPRAAVGPQRRCRDP</sequence>
<name>A0A4Y3VKW5_9ACTN</name>
<evidence type="ECO:0000313" key="3">
    <source>
        <dbReference type="EMBL" id="GEC05676.1"/>
    </source>
</evidence>
<evidence type="ECO:0000313" key="4">
    <source>
        <dbReference type="Proteomes" id="UP000317881"/>
    </source>
</evidence>
<accession>A0A4Y3VKW5</accession>
<proteinExistence type="predicted"/>